<proteinExistence type="predicted"/>
<evidence type="ECO:0000313" key="3">
    <source>
        <dbReference type="Proteomes" id="UP000712673"/>
    </source>
</evidence>
<dbReference type="Proteomes" id="UP000712673">
    <property type="component" value="Unassembled WGS sequence"/>
</dbReference>
<dbReference type="InterPro" id="IPR001279">
    <property type="entry name" value="Metallo-B-lactamas"/>
</dbReference>
<dbReference type="AlphaFoldDB" id="A0A937W743"/>
<dbReference type="CDD" id="cd07715">
    <property type="entry name" value="TaR3-like_MBL-fold"/>
    <property type="match status" value="1"/>
</dbReference>
<accession>A0A937W743</accession>
<protein>
    <submittedName>
        <fullName evidence="2">MBL fold metallo-hydrolase</fullName>
    </submittedName>
</protein>
<organism evidence="2 3">
    <name type="scientific">Tectimicrobiota bacterium</name>
    <dbReference type="NCBI Taxonomy" id="2528274"/>
    <lineage>
        <taxon>Bacteria</taxon>
        <taxon>Pseudomonadati</taxon>
        <taxon>Nitrospinota/Tectimicrobiota group</taxon>
        <taxon>Candidatus Tectimicrobiota</taxon>
    </lineage>
</organism>
<dbReference type="PANTHER" id="PTHR42663:SF4">
    <property type="entry name" value="SLL1036 PROTEIN"/>
    <property type="match status" value="1"/>
</dbReference>
<sequence length="286" mass="31198">MQVRFWGTRGSIAAPGPTTMRYGGNTSCVEVRLADGTLLIFDAGTGLHVLGQALLTQPGPVRAYLFLSHAHWDHIQGIPFFIPAYIAGTELTILGPEHGHLTLEKIVTGQMRSPYFPIPMHAMAAKITFHKLTEGSVITLPNGATVESRLVNHPGCTLGYRLTADGKVLAYTTDNEPFGAAEASRHLVQPSQQLSLIHEADLMIQDAQYTPEEYAPHRIGWGHSTYLDALQLAEQGRVKRLVLFHHDPSHSDADIDEIVARCQAQIVQRGLQMECLGAAEGAVLVL</sequence>
<evidence type="ECO:0000259" key="1">
    <source>
        <dbReference type="SMART" id="SM00849"/>
    </source>
</evidence>
<dbReference type="PANTHER" id="PTHR42663">
    <property type="entry name" value="HYDROLASE C777.06C-RELATED-RELATED"/>
    <property type="match status" value="1"/>
</dbReference>
<dbReference type="Gene3D" id="3.60.15.10">
    <property type="entry name" value="Ribonuclease Z/Hydroxyacylglutathione hydrolase-like"/>
    <property type="match status" value="1"/>
</dbReference>
<dbReference type="SMART" id="SM00849">
    <property type="entry name" value="Lactamase_B"/>
    <property type="match status" value="1"/>
</dbReference>
<dbReference type="SUPFAM" id="SSF56281">
    <property type="entry name" value="Metallo-hydrolase/oxidoreductase"/>
    <property type="match status" value="1"/>
</dbReference>
<feature type="domain" description="Metallo-beta-lactamase" evidence="1">
    <location>
        <begin position="25"/>
        <end position="223"/>
    </location>
</feature>
<comment type="caution">
    <text evidence="2">The sequence shown here is derived from an EMBL/GenBank/DDBJ whole genome shotgun (WGS) entry which is preliminary data.</text>
</comment>
<name>A0A937W743_UNCTE</name>
<reference evidence="2" key="1">
    <citation type="submission" date="2019-03" db="EMBL/GenBank/DDBJ databases">
        <title>Lake Tanganyika Metagenome-Assembled Genomes (MAGs).</title>
        <authorList>
            <person name="Tran P."/>
        </authorList>
    </citation>
    <scope>NUCLEOTIDE SEQUENCE</scope>
    <source>
        <strain evidence="2">K_DeepCast_65m_m2_066</strain>
    </source>
</reference>
<evidence type="ECO:0000313" key="2">
    <source>
        <dbReference type="EMBL" id="MBM3226241.1"/>
    </source>
</evidence>
<dbReference type="Pfam" id="PF12706">
    <property type="entry name" value="Lactamase_B_2"/>
    <property type="match status" value="1"/>
</dbReference>
<dbReference type="EMBL" id="VGLS01000838">
    <property type="protein sequence ID" value="MBM3226241.1"/>
    <property type="molecule type" value="Genomic_DNA"/>
</dbReference>
<gene>
    <name evidence="2" type="ORF">FJZ47_20955</name>
</gene>
<dbReference type="InterPro" id="IPR036866">
    <property type="entry name" value="RibonucZ/Hydroxyglut_hydro"/>
</dbReference>